<keyword evidence="3" id="KW-1185">Reference proteome</keyword>
<feature type="region of interest" description="Disordered" evidence="1">
    <location>
        <begin position="70"/>
        <end position="92"/>
    </location>
</feature>
<accession>A0ABD3MW65</accession>
<reference evidence="2 3" key="1">
    <citation type="submission" date="2024-10" db="EMBL/GenBank/DDBJ databases">
        <title>Updated reference genomes for cyclostephanoid diatoms.</title>
        <authorList>
            <person name="Roberts W.R."/>
            <person name="Alverson A.J."/>
        </authorList>
    </citation>
    <scope>NUCLEOTIDE SEQUENCE [LARGE SCALE GENOMIC DNA]</scope>
    <source>
        <strain evidence="2 3">AJA010-31</strain>
    </source>
</reference>
<sequence>MNAATATYLNSTKLTNSLDSGFSTKEPNSRSTKAQSPCRQMTKLNANNLTSSMASASTRGETYYPNRVERKYSSEDEEEARNAKNAALEEKRQWEDMRREAQMKKMKAQEHIYPSGYMIPSGYMMH</sequence>
<dbReference type="EMBL" id="JALLPJ020001352">
    <property type="protein sequence ID" value="KAL3768160.1"/>
    <property type="molecule type" value="Genomic_DNA"/>
</dbReference>
<evidence type="ECO:0008006" key="4">
    <source>
        <dbReference type="Google" id="ProtNLM"/>
    </source>
</evidence>
<evidence type="ECO:0000313" key="3">
    <source>
        <dbReference type="Proteomes" id="UP001530400"/>
    </source>
</evidence>
<dbReference type="AlphaFoldDB" id="A0ABD3MW65"/>
<comment type="caution">
    <text evidence="2">The sequence shown here is derived from an EMBL/GenBank/DDBJ whole genome shotgun (WGS) entry which is preliminary data.</text>
</comment>
<organism evidence="2 3">
    <name type="scientific">Cyclotella atomus</name>
    <dbReference type="NCBI Taxonomy" id="382360"/>
    <lineage>
        <taxon>Eukaryota</taxon>
        <taxon>Sar</taxon>
        <taxon>Stramenopiles</taxon>
        <taxon>Ochrophyta</taxon>
        <taxon>Bacillariophyta</taxon>
        <taxon>Coscinodiscophyceae</taxon>
        <taxon>Thalassiosirophycidae</taxon>
        <taxon>Stephanodiscales</taxon>
        <taxon>Stephanodiscaceae</taxon>
        <taxon>Cyclotella</taxon>
    </lineage>
</organism>
<evidence type="ECO:0000313" key="2">
    <source>
        <dbReference type="EMBL" id="KAL3768160.1"/>
    </source>
</evidence>
<evidence type="ECO:0000256" key="1">
    <source>
        <dbReference type="SAM" id="MobiDB-lite"/>
    </source>
</evidence>
<name>A0ABD3MW65_9STRA</name>
<feature type="region of interest" description="Disordered" evidence="1">
    <location>
        <begin position="15"/>
        <end position="38"/>
    </location>
</feature>
<dbReference type="Proteomes" id="UP001530400">
    <property type="component" value="Unassembled WGS sequence"/>
</dbReference>
<protein>
    <recommendedName>
        <fullName evidence="4">TPX2 C-terminal domain-containing protein</fullName>
    </recommendedName>
</protein>
<gene>
    <name evidence="2" type="ORF">ACHAWO_006530</name>
</gene>
<proteinExistence type="predicted"/>